<dbReference type="PANTHER" id="PTHR31240:SF0">
    <property type="entry name" value="MATERNAL EFFECT EMBRYO ARREST 18"/>
    <property type="match status" value="1"/>
</dbReference>
<feature type="compositionally biased region" description="Gly residues" evidence="1">
    <location>
        <begin position="273"/>
        <end position="283"/>
    </location>
</feature>
<name>A0A5C5FWF9_9BASI</name>
<dbReference type="Proteomes" id="UP000311382">
    <property type="component" value="Unassembled WGS sequence"/>
</dbReference>
<dbReference type="AlphaFoldDB" id="A0A5C5FWF9"/>
<organism evidence="2 3">
    <name type="scientific">Rhodotorula diobovata</name>
    <dbReference type="NCBI Taxonomy" id="5288"/>
    <lineage>
        <taxon>Eukaryota</taxon>
        <taxon>Fungi</taxon>
        <taxon>Dikarya</taxon>
        <taxon>Basidiomycota</taxon>
        <taxon>Pucciniomycotina</taxon>
        <taxon>Microbotryomycetes</taxon>
        <taxon>Sporidiobolales</taxon>
        <taxon>Sporidiobolaceae</taxon>
        <taxon>Rhodotorula</taxon>
    </lineage>
</organism>
<reference evidence="2 3" key="1">
    <citation type="submission" date="2019-03" db="EMBL/GenBank/DDBJ databases">
        <title>Rhodosporidium diobovatum UCD-FST 08-225 genome sequencing, assembly, and annotation.</title>
        <authorList>
            <person name="Fakankun I.U."/>
            <person name="Fristensky B."/>
            <person name="Levin D.B."/>
        </authorList>
    </citation>
    <scope>NUCLEOTIDE SEQUENCE [LARGE SCALE GENOMIC DNA]</scope>
    <source>
        <strain evidence="2 3">UCD-FST 08-225</strain>
    </source>
</reference>
<dbReference type="Gene3D" id="3.40.50.10680">
    <property type="entry name" value="CofD-like domains"/>
    <property type="match status" value="2"/>
</dbReference>
<dbReference type="PANTHER" id="PTHR31240">
    <property type="entry name" value="MATERNAL EFFECT EMBRYO ARREST 18"/>
    <property type="match status" value="1"/>
</dbReference>
<comment type="caution">
    <text evidence="2">The sequence shown here is derived from an EMBL/GenBank/DDBJ whole genome shotgun (WGS) entry which is preliminary data.</text>
</comment>
<proteinExistence type="predicted"/>
<keyword evidence="3" id="KW-1185">Reference proteome</keyword>
<dbReference type="SUPFAM" id="SSF142338">
    <property type="entry name" value="CofD-like"/>
    <property type="match status" value="1"/>
</dbReference>
<sequence>MEGHSFSPLVLSGPSSEPEPEPEPEPANDATPRLGTSPALDSPVPSPSPVSAIRSHSLCVIGGGTGCNAVLAAFADAQRTTFIVPVSDDGGSSSEVQRVLGGPALGDIRSRLIRLIPPSPPNSPLDCIRRLLEYRLPGGQGSAKSHAEVKAEWHEVVEGTHRLWRGIPGDRKETIRAFLVHFEGAVLKKAQRGFNFKKASIGNLFLSGASLFLGSIPSAIFLFASLTGIAHDRVRVVPVINTSSTVTIAAELVDGQIIAGQSEISHPAAGAPPGAGEGEGAGLGTSAALEQGLSTPAKGSHVGGGGAVLRPESYFPLTRATTPSFPEPPVLGAEEDDSHSELPLSSPPPGSPTSRTHDDAPLPVSPSPTSSSFSLPPPAPQSRNLDFSKESPTATPLPSRIHRIFYLNAYGSEIWPRPNTVFLHALRDASCLVYAPGSLYTSVVPCVALRPVGEMIARGAARLRYKVLLLNSTRDRETPGYDARDFVAALTEACARSFVDAGGEGEGEGEGEEGRARCEPRDVVTHLVWVRNGQVEVDEQKLEALGIQPVAVGPTEDGLFNDQVVREALEGIFAS</sequence>
<feature type="region of interest" description="Disordered" evidence="1">
    <location>
        <begin position="318"/>
        <end position="394"/>
    </location>
</feature>
<dbReference type="InterPro" id="IPR002882">
    <property type="entry name" value="CofD"/>
</dbReference>
<gene>
    <name evidence="2" type="ORF">DMC30DRAFT_446382</name>
</gene>
<dbReference type="InterPro" id="IPR038136">
    <property type="entry name" value="CofD-like_dom_sf"/>
</dbReference>
<dbReference type="EMBL" id="SOZI01000049">
    <property type="protein sequence ID" value="TNY21148.1"/>
    <property type="molecule type" value="Genomic_DNA"/>
</dbReference>
<dbReference type="GO" id="GO:0043743">
    <property type="term" value="F:LPPG:FO 2-phospho-L-lactate transferase activity"/>
    <property type="evidence" value="ECO:0007669"/>
    <property type="project" value="InterPro"/>
</dbReference>
<dbReference type="STRING" id="5288.A0A5C5FWF9"/>
<evidence type="ECO:0000313" key="2">
    <source>
        <dbReference type="EMBL" id="TNY21148.1"/>
    </source>
</evidence>
<evidence type="ECO:0000256" key="1">
    <source>
        <dbReference type="SAM" id="MobiDB-lite"/>
    </source>
</evidence>
<accession>A0A5C5FWF9</accession>
<protein>
    <submittedName>
        <fullName evidence="2">Uncharacterized protein</fullName>
    </submittedName>
</protein>
<feature type="region of interest" description="Disordered" evidence="1">
    <location>
        <begin position="265"/>
        <end position="284"/>
    </location>
</feature>
<feature type="region of interest" description="Disordered" evidence="1">
    <location>
        <begin position="1"/>
        <end position="49"/>
    </location>
</feature>
<dbReference type="OrthoDB" id="10267139at2759"/>
<evidence type="ECO:0000313" key="3">
    <source>
        <dbReference type="Proteomes" id="UP000311382"/>
    </source>
</evidence>
<dbReference type="Pfam" id="PF01933">
    <property type="entry name" value="CofD"/>
    <property type="match status" value="1"/>
</dbReference>